<comment type="caution">
    <text evidence="3">The sequence shown here is derived from an EMBL/GenBank/DDBJ whole genome shotgun (WGS) entry which is preliminary data.</text>
</comment>
<evidence type="ECO:0000313" key="4">
    <source>
        <dbReference type="Proteomes" id="UP000015453"/>
    </source>
</evidence>
<gene>
    <name evidence="3" type="ORF">M569_12095</name>
</gene>
<dbReference type="PANTHER" id="PTHR33142:SF15">
    <property type="entry name" value="CYCLIN-DEPENDENT PROTEIN KINASE INHIBITOR SMR4"/>
    <property type="match status" value="1"/>
</dbReference>
<dbReference type="GO" id="GO:0004860">
    <property type="term" value="F:protein kinase inhibitor activity"/>
    <property type="evidence" value="ECO:0007669"/>
    <property type="project" value="UniProtKB-KW"/>
</dbReference>
<feature type="non-terminal residue" evidence="3">
    <location>
        <position position="1"/>
    </location>
</feature>
<evidence type="ECO:0000256" key="1">
    <source>
        <dbReference type="ARBA" id="ARBA00023013"/>
    </source>
</evidence>
<dbReference type="GO" id="GO:0032875">
    <property type="term" value="P:regulation of DNA endoreduplication"/>
    <property type="evidence" value="ECO:0007669"/>
    <property type="project" value="InterPro"/>
</dbReference>
<dbReference type="GO" id="GO:0005634">
    <property type="term" value="C:nucleus"/>
    <property type="evidence" value="ECO:0007669"/>
    <property type="project" value="TreeGrafter"/>
</dbReference>
<evidence type="ECO:0000313" key="3">
    <source>
        <dbReference type="EMBL" id="EPS62698.1"/>
    </source>
</evidence>
<keyword evidence="1" id="KW-0649">Protein kinase inhibitor</keyword>
<dbReference type="EMBL" id="AUSU01005971">
    <property type="protein sequence ID" value="EPS62698.1"/>
    <property type="molecule type" value="Genomic_DNA"/>
</dbReference>
<name>S8DIM4_9LAMI</name>
<feature type="non-terminal residue" evidence="3">
    <location>
        <position position="56"/>
    </location>
</feature>
<protein>
    <submittedName>
        <fullName evidence="3">Uncharacterized protein</fullName>
    </submittedName>
</protein>
<sequence>EGCRTPTQEECQIPAARMCPPPPRKKICERLRKDPPENGYFQSLELDAFFRAIPPQ</sequence>
<accession>S8DIM4</accession>
<organism evidence="3 4">
    <name type="scientific">Genlisea aurea</name>
    <dbReference type="NCBI Taxonomy" id="192259"/>
    <lineage>
        <taxon>Eukaryota</taxon>
        <taxon>Viridiplantae</taxon>
        <taxon>Streptophyta</taxon>
        <taxon>Embryophyta</taxon>
        <taxon>Tracheophyta</taxon>
        <taxon>Spermatophyta</taxon>
        <taxon>Magnoliopsida</taxon>
        <taxon>eudicotyledons</taxon>
        <taxon>Gunneridae</taxon>
        <taxon>Pentapetalae</taxon>
        <taxon>asterids</taxon>
        <taxon>lamiids</taxon>
        <taxon>Lamiales</taxon>
        <taxon>Lentibulariaceae</taxon>
        <taxon>Genlisea</taxon>
    </lineage>
</organism>
<proteinExistence type="predicted"/>
<keyword evidence="4" id="KW-1185">Reference proteome</keyword>
<dbReference type="InterPro" id="IPR040389">
    <property type="entry name" value="SMR"/>
</dbReference>
<dbReference type="OrthoDB" id="650965at2759"/>
<reference evidence="3 4" key="1">
    <citation type="journal article" date="2013" name="BMC Genomics">
        <title>The miniature genome of a carnivorous plant Genlisea aurea contains a low number of genes and short non-coding sequences.</title>
        <authorList>
            <person name="Leushkin E.V."/>
            <person name="Sutormin R.A."/>
            <person name="Nabieva E.R."/>
            <person name="Penin A.A."/>
            <person name="Kondrashov A.S."/>
            <person name="Logacheva M.D."/>
        </authorList>
    </citation>
    <scope>NUCLEOTIDE SEQUENCE [LARGE SCALE GENOMIC DNA]</scope>
</reference>
<evidence type="ECO:0000256" key="2">
    <source>
        <dbReference type="ARBA" id="ARBA00023306"/>
    </source>
</evidence>
<dbReference type="PANTHER" id="PTHR33142">
    <property type="entry name" value="CYCLIN-DEPENDENT PROTEIN KINASE INHIBITOR SMR13"/>
    <property type="match status" value="1"/>
</dbReference>
<keyword evidence="2" id="KW-0131">Cell cycle</keyword>
<dbReference type="Proteomes" id="UP000015453">
    <property type="component" value="Unassembled WGS sequence"/>
</dbReference>
<dbReference type="AlphaFoldDB" id="S8DIM4"/>